<accession>A0A3G5A153</accession>
<protein>
    <submittedName>
        <fullName evidence="1">Uncharacterized protein</fullName>
    </submittedName>
</protein>
<dbReference type="EMBL" id="MK072252">
    <property type="protein sequence ID" value="AYV80935.1"/>
    <property type="molecule type" value="Genomic_DNA"/>
</dbReference>
<gene>
    <name evidence="1" type="ORF">Harvfovirus10_33</name>
</gene>
<evidence type="ECO:0000313" key="1">
    <source>
        <dbReference type="EMBL" id="AYV80935.1"/>
    </source>
</evidence>
<organism evidence="1">
    <name type="scientific">Harvfovirus sp</name>
    <dbReference type="NCBI Taxonomy" id="2487768"/>
    <lineage>
        <taxon>Viruses</taxon>
        <taxon>Varidnaviria</taxon>
        <taxon>Bamfordvirae</taxon>
        <taxon>Nucleocytoviricota</taxon>
        <taxon>Megaviricetes</taxon>
        <taxon>Imitervirales</taxon>
        <taxon>Mimiviridae</taxon>
        <taxon>Klosneuvirinae</taxon>
    </lineage>
</organism>
<name>A0A3G5A153_9VIRU</name>
<proteinExistence type="predicted"/>
<sequence>MPNECNCNNSSGNQPSNYISGEQGVYQDEIIVGNGFGPIRTYRFSRNYTGDLTFDNPIGVYGYAESEDGNSVAVSILFRTRSDPSNINIEPLLQIGTLQATNNLSFPVQNVGSIYGALPYSHTEFLRFPDYPWRPILYAQINIDHHGNIIDHIDITVAYYYLN</sequence>
<reference evidence="1" key="1">
    <citation type="submission" date="2018-10" db="EMBL/GenBank/DDBJ databases">
        <title>Hidden diversity of soil giant viruses.</title>
        <authorList>
            <person name="Schulz F."/>
            <person name="Alteio L."/>
            <person name="Goudeau D."/>
            <person name="Ryan E.M."/>
            <person name="Malmstrom R.R."/>
            <person name="Blanchard J."/>
            <person name="Woyke T."/>
        </authorList>
    </citation>
    <scope>NUCLEOTIDE SEQUENCE</scope>
    <source>
        <strain evidence="1">HAV1</strain>
    </source>
</reference>